<dbReference type="FunFam" id="3.80.10.10:FF:000435">
    <property type="entry name" value="Uncharacterized protein"/>
    <property type="match status" value="1"/>
</dbReference>
<keyword evidence="2" id="KW-0433">Leucine-rich repeat</keyword>
<dbReference type="EMBL" id="JWIN03000013">
    <property type="protein sequence ID" value="KAB1269073.1"/>
    <property type="molecule type" value="Genomic_DNA"/>
</dbReference>
<reference evidence="4 5" key="1">
    <citation type="journal article" date="2019" name="Mol. Ecol. Resour.">
        <title>Improving Illumina assemblies with Hi-C and long reads: an example with the North African dromedary.</title>
        <authorList>
            <person name="Elbers J.P."/>
            <person name="Rogers M.F."/>
            <person name="Perelman P.L."/>
            <person name="Proskuryakova A.A."/>
            <person name="Serdyukova N.A."/>
            <person name="Johnson W.E."/>
            <person name="Horin P."/>
            <person name="Corander J."/>
            <person name="Murphy D."/>
            <person name="Burger P.A."/>
        </authorList>
    </citation>
    <scope>NUCLEOTIDE SEQUENCE [LARGE SCALE GENOMIC DNA]</scope>
    <source>
        <strain evidence="4">Drom800</strain>
        <tissue evidence="4">Blood</tissue>
    </source>
</reference>
<evidence type="ECO:0000256" key="2">
    <source>
        <dbReference type="ARBA" id="ARBA00022614"/>
    </source>
</evidence>
<evidence type="ECO:0000313" key="4">
    <source>
        <dbReference type="EMBL" id="KAB1269073.1"/>
    </source>
</evidence>
<evidence type="ECO:0000256" key="1">
    <source>
        <dbReference type="ARBA" id="ARBA00009608"/>
    </source>
</evidence>
<organism evidence="4 5">
    <name type="scientific">Camelus dromedarius</name>
    <name type="common">Dromedary</name>
    <name type="synonym">Arabian camel</name>
    <dbReference type="NCBI Taxonomy" id="9838"/>
    <lineage>
        <taxon>Eukaryota</taxon>
        <taxon>Metazoa</taxon>
        <taxon>Chordata</taxon>
        <taxon>Craniata</taxon>
        <taxon>Vertebrata</taxon>
        <taxon>Euteleostomi</taxon>
        <taxon>Mammalia</taxon>
        <taxon>Eutheria</taxon>
        <taxon>Laurasiatheria</taxon>
        <taxon>Artiodactyla</taxon>
        <taxon>Tylopoda</taxon>
        <taxon>Camelidae</taxon>
        <taxon>Camelus</taxon>
    </lineage>
</organism>
<comment type="caution">
    <text evidence="4">The sequence shown here is derived from an EMBL/GenBank/DDBJ whole genome shotgun (WGS) entry which is preliminary data.</text>
</comment>
<dbReference type="InterPro" id="IPR032675">
    <property type="entry name" value="LRR_dom_sf"/>
</dbReference>
<proteinExistence type="inferred from homology"/>
<sequence length="478" mass="53995">MSAWTPPRLLDLAGTSLLRDNEASAIAALEYLPTELFPSLFLEAFFGRRIETLKALVQAWPFVRLPLGSLIELPHVGPLQAVLDGLDVLLAQKVRPRRCKLRVLDLRNTGQKFWSMWSGEGTHVCSRSRMAPVAEDRSRTKQPLAPLKVFIDLYLKKRTLNRFLTYFLRWVERRKGLIHLCCKKLKIVSMPVGNVMKVLSRVQLDCLQEVQMDCTWRLSALAGFAPLLGQMTSVQRLLLSHINVSAFEEQDQQHLAQFTSQFLRLHHLRNLHIESPSFLEGRLDQMLRFLKTPLDNFSITNCQLSESDLTHLSWCPNISQLKGLDLSGVTLTDFSPELLQVLLEKVAATLQELDLNLCGITDSHLEAILPALSRCSQLRTLSLGGNLLSMAVTEKLLRGTDGLPSLCAEFYPAPRESYSPQGVPLRGRIAQLQAELMELLRDLGRPRTIWLSLSFCPYCGDDICDHMEPIVYRCSTPA</sequence>
<comment type="similarity">
    <text evidence="1">Belongs to the PRAME family.</text>
</comment>
<dbReference type="PANTHER" id="PTHR14224">
    <property type="entry name" value="SIMILAR TO PREFERENTIALLY EXPRESSED ANTIGEN IN MELANOMA-LIKE 3"/>
    <property type="match status" value="1"/>
</dbReference>
<keyword evidence="3" id="KW-0677">Repeat</keyword>
<dbReference type="PIRSF" id="PIRSF038286">
    <property type="entry name" value="PRAME"/>
    <property type="match status" value="1"/>
</dbReference>
<dbReference type="OrthoDB" id="9659574at2759"/>
<dbReference type="SUPFAM" id="SSF52047">
    <property type="entry name" value="RNI-like"/>
    <property type="match status" value="1"/>
</dbReference>
<dbReference type="Proteomes" id="UP000299084">
    <property type="component" value="Unassembled WGS sequence"/>
</dbReference>
<dbReference type="GO" id="GO:0045596">
    <property type="term" value="P:negative regulation of cell differentiation"/>
    <property type="evidence" value="ECO:0007669"/>
    <property type="project" value="InterPro"/>
</dbReference>
<dbReference type="PANTHER" id="PTHR14224:SF19">
    <property type="entry name" value="PRAME FAMILY MEMBER 11-RELATED"/>
    <property type="match status" value="1"/>
</dbReference>
<gene>
    <name evidence="4" type="ORF">Cadr_000013250</name>
</gene>
<dbReference type="GO" id="GO:0045892">
    <property type="term" value="P:negative regulation of DNA-templated transcription"/>
    <property type="evidence" value="ECO:0007669"/>
    <property type="project" value="InterPro"/>
</dbReference>
<evidence type="ECO:0000256" key="3">
    <source>
        <dbReference type="ARBA" id="ARBA00022737"/>
    </source>
</evidence>
<evidence type="ECO:0000313" key="5">
    <source>
        <dbReference type="Proteomes" id="UP000299084"/>
    </source>
</evidence>
<dbReference type="GO" id="GO:0043066">
    <property type="term" value="P:negative regulation of apoptotic process"/>
    <property type="evidence" value="ECO:0007669"/>
    <property type="project" value="InterPro"/>
</dbReference>
<dbReference type="GO" id="GO:0008284">
    <property type="term" value="P:positive regulation of cell population proliferation"/>
    <property type="evidence" value="ECO:0007669"/>
    <property type="project" value="InterPro"/>
</dbReference>
<dbReference type="InterPro" id="IPR026271">
    <property type="entry name" value="PRAME"/>
</dbReference>
<protein>
    <submittedName>
        <fullName evidence="4">PRAME family member 9/15</fullName>
    </submittedName>
</protein>
<dbReference type="AlphaFoldDB" id="A0A5N4DD31"/>
<dbReference type="Gene3D" id="3.80.10.10">
    <property type="entry name" value="Ribonuclease Inhibitor"/>
    <property type="match status" value="1"/>
</dbReference>
<dbReference type="InterPro" id="IPR050694">
    <property type="entry name" value="LRRC14/PRAME"/>
</dbReference>
<name>A0A5N4DD31_CAMDR</name>
<keyword evidence="5" id="KW-1185">Reference proteome</keyword>
<accession>A0A5N4DD31</accession>
<dbReference type="GO" id="GO:0005737">
    <property type="term" value="C:cytoplasm"/>
    <property type="evidence" value="ECO:0007669"/>
    <property type="project" value="TreeGrafter"/>
</dbReference>